<dbReference type="InterPro" id="IPR007016">
    <property type="entry name" value="O-antigen_ligase-rel_domated"/>
</dbReference>
<feature type="transmembrane region" description="Helical" evidence="5">
    <location>
        <begin position="209"/>
        <end position="236"/>
    </location>
</feature>
<evidence type="ECO:0000259" key="6">
    <source>
        <dbReference type="Pfam" id="PF04932"/>
    </source>
</evidence>
<keyword evidence="2 5" id="KW-0812">Transmembrane</keyword>
<proteinExistence type="predicted"/>
<evidence type="ECO:0000313" key="7">
    <source>
        <dbReference type="EMBL" id="VCU08837.1"/>
    </source>
</evidence>
<reference evidence="8" key="1">
    <citation type="submission" date="2018-10" db="EMBL/GenBank/DDBJ databases">
        <authorList>
            <person name="Peiro R."/>
            <person name="Begona"/>
            <person name="Cbmso G."/>
            <person name="Lopez M."/>
            <person name="Gonzalez S."/>
            <person name="Sacristan E."/>
            <person name="Castillo E."/>
        </authorList>
    </citation>
    <scope>NUCLEOTIDE SEQUENCE [LARGE SCALE GENOMIC DNA]</scope>
</reference>
<name>A0A447CU90_9BRAD</name>
<dbReference type="Proteomes" id="UP000289200">
    <property type="component" value="Unassembled WGS sequence"/>
</dbReference>
<evidence type="ECO:0000256" key="1">
    <source>
        <dbReference type="ARBA" id="ARBA00004141"/>
    </source>
</evidence>
<comment type="caution">
    <text evidence="7">The sequence shown here is derived from an EMBL/GenBank/DDBJ whole genome shotgun (WGS) entry which is preliminary data.</text>
</comment>
<feature type="transmembrane region" description="Helical" evidence="5">
    <location>
        <begin position="142"/>
        <end position="160"/>
    </location>
</feature>
<feature type="transmembrane region" description="Helical" evidence="5">
    <location>
        <begin position="180"/>
        <end position="197"/>
    </location>
</feature>
<dbReference type="GO" id="GO:0016020">
    <property type="term" value="C:membrane"/>
    <property type="evidence" value="ECO:0007669"/>
    <property type="project" value="UniProtKB-SubCell"/>
</dbReference>
<keyword evidence="8" id="KW-1185">Reference proteome</keyword>
<dbReference type="OrthoDB" id="7442944at2"/>
<evidence type="ECO:0000256" key="3">
    <source>
        <dbReference type="ARBA" id="ARBA00022989"/>
    </source>
</evidence>
<feature type="transmembrane region" description="Helical" evidence="5">
    <location>
        <begin position="112"/>
        <end position="130"/>
    </location>
</feature>
<dbReference type="InterPro" id="IPR051533">
    <property type="entry name" value="WaaL-like"/>
</dbReference>
<sequence length="448" mass="48712">MKWTVLVCALICLVPFADFIHRHPRYVPAVWVVMGLLPFAQSAVPFFDIALISWNLWPGYVKGLEISALDLFAIAAWLTLPRTTRRLPFRLPMALYLAAVLLSAFQAQVPEAALFYAWQLLRMFFVYLVVARACADERNVRALLAGMAAGICIQAIVVVWQKFGLGIGQPSGTFGHQNTLGMVAHFITIPCFALLLARDRSWPSYLAPVSGWIVAALSGSRAALGLAAFGAALLLVVSMARRLTSWKAKVGTVLAIVAVASLPVFASLQTRTVAEYASSNLDRAAHDAAAAAIVADHPLGIGANNYSFFSISQAYTQRAGVLSGAIEISSHVHDVYRVTAAELGWQGLFAFSLLLLWPVATAADCAWREREQPRGEIALGLGAALCTVYLHAFYEWIFLTAQVQYLFAMCMGMVAGLAGQLGHPQKVRPNRLFSNEKGQPSWTTLNSV</sequence>
<comment type="subcellular location">
    <subcellularLocation>
        <location evidence="1">Membrane</location>
        <topology evidence="1">Multi-pass membrane protein</topology>
    </subcellularLocation>
</comment>
<feature type="transmembrane region" description="Helical" evidence="5">
    <location>
        <begin position="343"/>
        <end position="365"/>
    </location>
</feature>
<dbReference type="Pfam" id="PF04932">
    <property type="entry name" value="Wzy_C"/>
    <property type="match status" value="1"/>
</dbReference>
<keyword evidence="3 5" id="KW-1133">Transmembrane helix</keyword>
<keyword evidence="4 5" id="KW-0472">Membrane</keyword>
<feature type="domain" description="O-antigen ligase-related" evidence="6">
    <location>
        <begin position="211"/>
        <end position="351"/>
    </location>
</feature>
<organism evidence="7 8">
    <name type="scientific">Rhodoplanes serenus</name>
    <dbReference type="NCBI Taxonomy" id="200615"/>
    <lineage>
        <taxon>Bacteria</taxon>
        <taxon>Pseudomonadati</taxon>
        <taxon>Pseudomonadota</taxon>
        <taxon>Alphaproteobacteria</taxon>
        <taxon>Hyphomicrobiales</taxon>
        <taxon>Nitrobacteraceae</taxon>
        <taxon>Rhodoplanes</taxon>
    </lineage>
</organism>
<dbReference type="RefSeq" id="WP_129608851.1">
    <property type="nucleotide sequence ID" value="NZ_UWOC01000136.1"/>
</dbReference>
<feature type="transmembrane region" description="Helical" evidence="5">
    <location>
        <begin position="248"/>
        <end position="268"/>
    </location>
</feature>
<gene>
    <name evidence="7" type="ORF">RHODGE_RHODGE_01999</name>
</gene>
<feature type="transmembrane region" description="Helical" evidence="5">
    <location>
        <begin position="87"/>
        <end position="105"/>
    </location>
</feature>
<dbReference type="AlphaFoldDB" id="A0A447CU90"/>
<evidence type="ECO:0000256" key="5">
    <source>
        <dbReference type="SAM" id="Phobius"/>
    </source>
</evidence>
<evidence type="ECO:0000256" key="4">
    <source>
        <dbReference type="ARBA" id="ARBA00023136"/>
    </source>
</evidence>
<dbReference type="PANTHER" id="PTHR37422">
    <property type="entry name" value="TEICHURONIC ACID BIOSYNTHESIS PROTEIN TUAE"/>
    <property type="match status" value="1"/>
</dbReference>
<evidence type="ECO:0000256" key="2">
    <source>
        <dbReference type="ARBA" id="ARBA00022692"/>
    </source>
</evidence>
<evidence type="ECO:0000313" key="8">
    <source>
        <dbReference type="Proteomes" id="UP000289200"/>
    </source>
</evidence>
<dbReference type="PANTHER" id="PTHR37422:SF23">
    <property type="entry name" value="TEICHURONIC ACID BIOSYNTHESIS PROTEIN TUAE"/>
    <property type="match status" value="1"/>
</dbReference>
<accession>A0A447CU90</accession>
<protein>
    <recommendedName>
        <fullName evidence="6">O-antigen ligase-related domain-containing protein</fullName>
    </recommendedName>
</protein>
<feature type="transmembrane region" description="Helical" evidence="5">
    <location>
        <begin position="29"/>
        <end position="51"/>
    </location>
</feature>
<feature type="transmembrane region" description="Helical" evidence="5">
    <location>
        <begin position="377"/>
        <end position="397"/>
    </location>
</feature>
<dbReference type="EMBL" id="UWOC01000136">
    <property type="protein sequence ID" value="VCU08837.1"/>
    <property type="molecule type" value="Genomic_DNA"/>
</dbReference>